<name>A0ABM4BHJ3_HYDVU</name>
<sequence>MASLRREHVKVPSPQEVEISRHLLKPAGIMSNNYNKWGLKRIEDRKYVSSKDYGNNLTWELSEEEKSVLKNKSHFSKIDKRPDKLQISSKKSLYDIINHIEYGYDPKLHRDDRTMLCHLSINEEEMNRTVPATTNGVYGNKNRYLLEQGSQYGHRETCRKEFSEKSFLFSS</sequence>
<gene>
    <name evidence="2" type="primary">LOC105847681</name>
</gene>
<dbReference type="InterPro" id="IPR027901">
    <property type="entry name" value="CFAP90"/>
</dbReference>
<evidence type="ECO:0000313" key="2">
    <source>
        <dbReference type="RefSeq" id="XP_065648476.1"/>
    </source>
</evidence>
<protein>
    <submittedName>
        <fullName evidence="2">Uncharacterized protein LOC105847681 isoform X2</fullName>
    </submittedName>
</protein>
<accession>A0ABM4BHJ3</accession>
<dbReference type="Pfam" id="PF15074">
    <property type="entry name" value="CFAP90"/>
    <property type="match status" value="1"/>
</dbReference>
<keyword evidence="1" id="KW-1185">Reference proteome</keyword>
<dbReference type="RefSeq" id="XP_065648476.1">
    <property type="nucleotide sequence ID" value="XM_065792404.1"/>
</dbReference>
<dbReference type="PANTHER" id="PTHR34444:SF3">
    <property type="match status" value="1"/>
</dbReference>
<dbReference type="GeneID" id="105847681"/>
<dbReference type="PANTHER" id="PTHR34444">
    <property type="entry name" value="LOC361192"/>
    <property type="match status" value="1"/>
</dbReference>
<organism evidence="1 2">
    <name type="scientific">Hydra vulgaris</name>
    <name type="common">Hydra</name>
    <name type="synonym">Hydra attenuata</name>
    <dbReference type="NCBI Taxonomy" id="6087"/>
    <lineage>
        <taxon>Eukaryota</taxon>
        <taxon>Metazoa</taxon>
        <taxon>Cnidaria</taxon>
        <taxon>Hydrozoa</taxon>
        <taxon>Hydroidolina</taxon>
        <taxon>Anthoathecata</taxon>
        <taxon>Aplanulata</taxon>
        <taxon>Hydridae</taxon>
        <taxon>Hydra</taxon>
    </lineage>
</organism>
<reference evidence="2" key="1">
    <citation type="submission" date="2025-08" db="UniProtKB">
        <authorList>
            <consortium name="RefSeq"/>
        </authorList>
    </citation>
    <scope>IDENTIFICATION</scope>
</reference>
<evidence type="ECO:0000313" key="1">
    <source>
        <dbReference type="Proteomes" id="UP001652625"/>
    </source>
</evidence>
<proteinExistence type="predicted"/>
<dbReference type="Proteomes" id="UP001652625">
    <property type="component" value="Chromosome 03"/>
</dbReference>